<comment type="caution">
    <text evidence="3">The sequence shown here is derived from an EMBL/GenBank/DDBJ whole genome shotgun (WGS) entry which is preliminary data.</text>
</comment>
<feature type="compositionally biased region" description="Basic and acidic residues" evidence="2">
    <location>
        <begin position="309"/>
        <end position="319"/>
    </location>
</feature>
<dbReference type="RefSeq" id="WP_048092036.1">
    <property type="nucleotide sequence ID" value="NZ_JMIY01000006.1"/>
</dbReference>
<dbReference type="PROSITE" id="PS51257">
    <property type="entry name" value="PROKAR_LIPOPROTEIN"/>
    <property type="match status" value="1"/>
</dbReference>
<evidence type="ECO:0000256" key="2">
    <source>
        <dbReference type="SAM" id="MobiDB-lite"/>
    </source>
</evidence>
<organism evidence="3 4">
    <name type="scientific">Candidatus Methanoperedens nitratireducens</name>
    <dbReference type="NCBI Taxonomy" id="1392998"/>
    <lineage>
        <taxon>Archaea</taxon>
        <taxon>Methanobacteriati</taxon>
        <taxon>Methanobacteriota</taxon>
        <taxon>Stenosarchaea group</taxon>
        <taxon>Methanomicrobia</taxon>
        <taxon>Methanosarcinales</taxon>
        <taxon>ANME-2 cluster</taxon>
        <taxon>Candidatus Methanoperedentaceae</taxon>
        <taxon>Candidatus Methanoperedens</taxon>
    </lineage>
</organism>
<dbReference type="OrthoDB" id="148350at2157"/>
<reference evidence="3 4" key="1">
    <citation type="journal article" date="2013" name="Nature">
        <title>Anaerobic oxidation of methane coupled to nitrate reduction in a novel archaeal lineage.</title>
        <authorList>
            <person name="Haroon M.F."/>
            <person name="Hu S."/>
            <person name="Shi Y."/>
            <person name="Imelfort M."/>
            <person name="Keller J."/>
            <person name="Hugenholtz P."/>
            <person name="Yuan Z."/>
            <person name="Tyson G.W."/>
        </authorList>
    </citation>
    <scope>NUCLEOTIDE SEQUENCE [LARGE SCALE GENOMIC DNA]</scope>
    <source>
        <strain evidence="3 4">ANME-2d</strain>
    </source>
</reference>
<accession>A0A062V652</accession>
<dbReference type="EMBL" id="JMIY01000006">
    <property type="protein sequence ID" value="KCZ71274.1"/>
    <property type="molecule type" value="Genomic_DNA"/>
</dbReference>
<sequence>MIKTIKPNLNLRLLLVSSVILTVVLFAGCVGKPQQEELVLSNYPKLFEKDVVVVVGENASQIEMEGAQAIADNLRNLTGNVPVIKKDVEITENEKTGYNLILVGTLDTNSMLRDVYERTNATRVTEEYPGAGKGMLEILRSPWNEDRTMLLIAGSDKFGVREGGELLEDYKELNRSIILSSVKPTALIDVNLSMEGLPKLNQTVELLFTVNPHTSFPNTSIQIQLPEGFVLVNGDLSWRGDLAKNETKRIQAFIKAIKTGNWTIVALARSFREVDSFTETEGKADALFISISEETATVSKKQPVLQRPPMEERVDIQSK</sequence>
<gene>
    <name evidence="3" type="ORF">ANME2D_02476</name>
</gene>
<dbReference type="AlphaFoldDB" id="A0A062V652"/>
<dbReference type="Proteomes" id="UP000027153">
    <property type="component" value="Unassembled WGS sequence"/>
</dbReference>
<keyword evidence="4" id="KW-1185">Reference proteome</keyword>
<evidence type="ECO:0000256" key="1">
    <source>
        <dbReference type="ARBA" id="ARBA00022801"/>
    </source>
</evidence>
<name>A0A062V652_9EURY</name>
<evidence type="ECO:0000313" key="3">
    <source>
        <dbReference type="EMBL" id="KCZ71274.1"/>
    </source>
</evidence>
<dbReference type="GO" id="GO:0016787">
    <property type="term" value="F:hydrolase activity"/>
    <property type="evidence" value="ECO:0007669"/>
    <property type="project" value="UniProtKB-KW"/>
</dbReference>
<keyword evidence="1" id="KW-0378">Hydrolase</keyword>
<feature type="region of interest" description="Disordered" evidence="2">
    <location>
        <begin position="300"/>
        <end position="319"/>
    </location>
</feature>
<dbReference type="Gene3D" id="3.30.379.10">
    <property type="entry name" value="Chitobiase/beta-hexosaminidase domain 2-like"/>
    <property type="match status" value="1"/>
</dbReference>
<evidence type="ECO:0000313" key="4">
    <source>
        <dbReference type="Proteomes" id="UP000027153"/>
    </source>
</evidence>
<dbReference type="InterPro" id="IPR029018">
    <property type="entry name" value="Hex-like_dom2"/>
</dbReference>
<proteinExistence type="predicted"/>
<protein>
    <submittedName>
        <fullName evidence="3">S-layer like family, C-terminal region</fullName>
    </submittedName>
</protein>